<dbReference type="PATRIC" id="fig|1172194.4.peg.4458"/>
<dbReference type="SUPFAM" id="SSF52096">
    <property type="entry name" value="ClpP/crotonase"/>
    <property type="match status" value="2"/>
</dbReference>
<evidence type="ECO:0000259" key="9">
    <source>
        <dbReference type="Pfam" id="PF01343"/>
    </source>
</evidence>
<keyword evidence="8" id="KW-1133">Transmembrane helix</keyword>
<feature type="active site" description="Proton donor/acceptor" evidence="7">
    <location>
        <position position="206"/>
    </location>
</feature>
<organism evidence="10 11">
    <name type="scientific">Hydrocarboniphaga effusa AP103</name>
    <dbReference type="NCBI Taxonomy" id="1172194"/>
    <lineage>
        <taxon>Bacteria</taxon>
        <taxon>Pseudomonadati</taxon>
        <taxon>Pseudomonadota</taxon>
        <taxon>Gammaproteobacteria</taxon>
        <taxon>Nevskiales</taxon>
        <taxon>Nevskiaceae</taxon>
        <taxon>Hydrocarboniphaga</taxon>
    </lineage>
</organism>
<dbReference type="Proteomes" id="UP000003704">
    <property type="component" value="Unassembled WGS sequence"/>
</dbReference>
<evidence type="ECO:0000256" key="8">
    <source>
        <dbReference type="SAM" id="Phobius"/>
    </source>
</evidence>
<dbReference type="STRING" id="1172194.WQQ_45970"/>
<dbReference type="PANTHER" id="PTHR33209">
    <property type="entry name" value="PROTEASE 4"/>
    <property type="match status" value="1"/>
</dbReference>
<dbReference type="NCBIfam" id="TIGR00706">
    <property type="entry name" value="SppA_dom"/>
    <property type="match status" value="1"/>
</dbReference>
<feature type="domain" description="Peptidase S49" evidence="9">
    <location>
        <begin position="398"/>
        <end position="548"/>
    </location>
</feature>
<dbReference type="InterPro" id="IPR029045">
    <property type="entry name" value="ClpP/crotonase-like_dom_sf"/>
</dbReference>
<dbReference type="InterPro" id="IPR047272">
    <property type="entry name" value="S49_SppA_C"/>
</dbReference>
<dbReference type="PIRSF" id="PIRSF001217">
    <property type="entry name" value="Protease_4_SppA"/>
    <property type="match status" value="1"/>
</dbReference>
<evidence type="ECO:0000313" key="11">
    <source>
        <dbReference type="Proteomes" id="UP000003704"/>
    </source>
</evidence>
<dbReference type="GO" id="GO:0006465">
    <property type="term" value="P:signal peptide processing"/>
    <property type="evidence" value="ECO:0007669"/>
    <property type="project" value="InterPro"/>
</dbReference>
<evidence type="ECO:0000256" key="2">
    <source>
        <dbReference type="ARBA" id="ARBA00008683"/>
    </source>
</evidence>
<keyword evidence="5" id="KW-0720">Serine protease</keyword>
<evidence type="ECO:0000313" key="10">
    <source>
        <dbReference type="EMBL" id="EIT68162.1"/>
    </source>
</evidence>
<dbReference type="InterPro" id="IPR002142">
    <property type="entry name" value="Peptidase_S49"/>
</dbReference>
<evidence type="ECO:0000256" key="7">
    <source>
        <dbReference type="PIRSR" id="PIRSR001217-1"/>
    </source>
</evidence>
<evidence type="ECO:0000256" key="4">
    <source>
        <dbReference type="ARBA" id="ARBA00022801"/>
    </source>
</evidence>
<keyword evidence="3" id="KW-0645">Protease</keyword>
<comment type="similarity">
    <text evidence="2">Belongs to the peptidase S49 family.</text>
</comment>
<dbReference type="GO" id="GO:0016020">
    <property type="term" value="C:membrane"/>
    <property type="evidence" value="ECO:0007669"/>
    <property type="project" value="UniProtKB-SubCell"/>
</dbReference>
<dbReference type="NCBIfam" id="TIGR00705">
    <property type="entry name" value="SppA_67K"/>
    <property type="match status" value="1"/>
</dbReference>
<dbReference type="AlphaFoldDB" id="I7Z917"/>
<dbReference type="Gene3D" id="6.20.330.10">
    <property type="match status" value="1"/>
</dbReference>
<dbReference type="GO" id="GO:0008236">
    <property type="term" value="F:serine-type peptidase activity"/>
    <property type="evidence" value="ECO:0007669"/>
    <property type="project" value="UniProtKB-KW"/>
</dbReference>
<dbReference type="CDD" id="cd07023">
    <property type="entry name" value="S49_Sppa_N_C"/>
    <property type="match status" value="1"/>
</dbReference>
<dbReference type="OrthoDB" id="9764363at2"/>
<feature type="domain" description="Peptidase S49" evidence="9">
    <location>
        <begin position="138"/>
        <end position="280"/>
    </location>
</feature>
<dbReference type="Gene3D" id="3.90.226.10">
    <property type="entry name" value="2-enoyl-CoA Hydratase, Chain A, domain 1"/>
    <property type="match status" value="3"/>
</dbReference>
<sequence>MSDNQPERKSFIRRAFGGLWSLIVNLYRGVIIISFLFSIYLIWSALTGGGSKKVENNVALVLWPSGALVDQLDSDPGQRLLEQFNGEPPSQTRLGDLVEAIEAAADDSRIPLAVLKLDNLTAASMPQLEELGAAMKKFRDKGKPIYAYGPSYDQTGYFAASLADDISMDPFGSVMLEGLSVYQNYFKDGLDKLGVEINVFRVGEYKSAVEPFLRNDMSEEARAANREWLGDLWKNYDQVVAGNRQFEAGFSDRYVAGFRDALKAHEGDTAKLALDAKLVTRLETLSEFRRRIGEQVGEDEDHGSFRQIHYGEYLRSVRSDRRGTDASGKKSQVAMIAVQGEIVDGAGEAGQAGGDTIADLLDEARRDDKVAAVVLRVDSPGGSVWASEQIRRGVQELKAGGKPVVVSMSSMAASGGYWVSMDANRIFAHESTITGSIGIFGLIPTLDKPFAKLGIHTDGVGTTPLAGAFRMDRPLSDDVKAIIQSQIDKGYHNFIEGVAAGRKLEVKRVDEIARGRVWSGKHAKQIGLVDEFGGLEQAAASAALLAGLSEGSWKLKPYEHPAGGPLSMLAQFFGSAGIRLDWLPSGIRLPLQGWLEHADVNQALALLSDRRGMYAYCFCEPALSSQTRH</sequence>
<dbReference type="Pfam" id="PF01343">
    <property type="entry name" value="Peptidase_S49"/>
    <property type="match status" value="2"/>
</dbReference>
<proteinExistence type="inferred from homology"/>
<evidence type="ECO:0000256" key="3">
    <source>
        <dbReference type="ARBA" id="ARBA00022670"/>
    </source>
</evidence>
<evidence type="ECO:0000256" key="1">
    <source>
        <dbReference type="ARBA" id="ARBA00004370"/>
    </source>
</evidence>
<comment type="subcellular location">
    <subcellularLocation>
        <location evidence="1">Membrane</location>
    </subcellularLocation>
</comment>
<dbReference type="InterPro" id="IPR047217">
    <property type="entry name" value="S49_SppA_67K_type_N"/>
</dbReference>
<dbReference type="RefSeq" id="WP_007187532.1">
    <property type="nucleotide sequence ID" value="NZ_AKGD01000004.1"/>
</dbReference>
<name>I7Z917_9GAMM</name>
<evidence type="ECO:0000256" key="5">
    <source>
        <dbReference type="ARBA" id="ARBA00022825"/>
    </source>
</evidence>
<comment type="caution">
    <text evidence="10">The sequence shown here is derived from an EMBL/GenBank/DDBJ whole genome shotgun (WGS) entry which is preliminary data.</text>
</comment>
<evidence type="ECO:0000256" key="6">
    <source>
        <dbReference type="ARBA" id="ARBA00023136"/>
    </source>
</evidence>
<dbReference type="InterPro" id="IPR004634">
    <property type="entry name" value="Pept_S49_pIV"/>
</dbReference>
<reference evidence="10 11" key="1">
    <citation type="journal article" date="2012" name="J. Bacteriol.">
        <title>Genome Sequence of n-Alkane-Degrading Hydrocarboniphaga effusa Strain AP103T (ATCC BAA-332T).</title>
        <authorList>
            <person name="Chang H.K."/>
            <person name="Zylstra G.J."/>
            <person name="Chae J.C."/>
        </authorList>
    </citation>
    <scope>NUCLEOTIDE SEQUENCE [LARGE SCALE GENOMIC DNA]</scope>
    <source>
        <strain evidence="10 11">AP103</strain>
    </source>
</reference>
<dbReference type="EMBL" id="AKGD01000004">
    <property type="protein sequence ID" value="EIT68162.1"/>
    <property type="molecule type" value="Genomic_DNA"/>
</dbReference>
<protein>
    <recommendedName>
        <fullName evidence="9">Peptidase S49 domain-containing protein</fullName>
    </recommendedName>
</protein>
<keyword evidence="4" id="KW-0378">Hydrolase</keyword>
<accession>I7Z917</accession>
<feature type="transmembrane region" description="Helical" evidence="8">
    <location>
        <begin position="20"/>
        <end position="43"/>
    </location>
</feature>
<dbReference type="InterPro" id="IPR004635">
    <property type="entry name" value="Pept_S49_SppA"/>
</dbReference>
<gene>
    <name evidence="10" type="ORF">WQQ_45970</name>
</gene>
<keyword evidence="11" id="KW-1185">Reference proteome</keyword>
<dbReference type="PANTHER" id="PTHR33209:SF1">
    <property type="entry name" value="PEPTIDASE S49 DOMAIN-CONTAINING PROTEIN"/>
    <property type="match status" value="1"/>
</dbReference>
<keyword evidence="6 8" id="KW-0472">Membrane</keyword>
<keyword evidence="8" id="KW-0812">Transmembrane</keyword>
<dbReference type="CDD" id="cd07018">
    <property type="entry name" value="S49_SppA_67K_type"/>
    <property type="match status" value="1"/>
</dbReference>
<feature type="active site" description="Nucleophile" evidence="7">
    <location>
        <position position="414"/>
    </location>
</feature>